<dbReference type="Proteomes" id="UP001152888">
    <property type="component" value="Unassembled WGS sequence"/>
</dbReference>
<protein>
    <submittedName>
        <fullName evidence="1">Uncharacterized protein</fullName>
    </submittedName>
</protein>
<comment type="caution">
    <text evidence="1">The sequence shown here is derived from an EMBL/GenBank/DDBJ whole genome shotgun (WGS) entry which is preliminary data.</text>
</comment>
<reference evidence="1" key="1">
    <citation type="submission" date="2022-03" db="EMBL/GenBank/DDBJ databases">
        <authorList>
            <person name="Sayadi A."/>
        </authorList>
    </citation>
    <scope>NUCLEOTIDE SEQUENCE</scope>
</reference>
<keyword evidence="2" id="KW-1185">Reference proteome</keyword>
<evidence type="ECO:0000313" key="2">
    <source>
        <dbReference type="Proteomes" id="UP001152888"/>
    </source>
</evidence>
<evidence type="ECO:0000313" key="1">
    <source>
        <dbReference type="EMBL" id="CAH1971869.1"/>
    </source>
</evidence>
<dbReference type="EMBL" id="CAKOFQ010006790">
    <property type="protein sequence ID" value="CAH1971869.1"/>
    <property type="molecule type" value="Genomic_DNA"/>
</dbReference>
<gene>
    <name evidence="1" type="ORF">ACAOBT_LOCUS9655</name>
</gene>
<dbReference type="AlphaFoldDB" id="A0A9P0KE30"/>
<organism evidence="1 2">
    <name type="scientific">Acanthoscelides obtectus</name>
    <name type="common">Bean weevil</name>
    <name type="synonym">Bruchus obtectus</name>
    <dbReference type="NCBI Taxonomy" id="200917"/>
    <lineage>
        <taxon>Eukaryota</taxon>
        <taxon>Metazoa</taxon>
        <taxon>Ecdysozoa</taxon>
        <taxon>Arthropoda</taxon>
        <taxon>Hexapoda</taxon>
        <taxon>Insecta</taxon>
        <taxon>Pterygota</taxon>
        <taxon>Neoptera</taxon>
        <taxon>Endopterygota</taxon>
        <taxon>Coleoptera</taxon>
        <taxon>Polyphaga</taxon>
        <taxon>Cucujiformia</taxon>
        <taxon>Chrysomeloidea</taxon>
        <taxon>Chrysomelidae</taxon>
        <taxon>Bruchinae</taxon>
        <taxon>Bruchini</taxon>
        <taxon>Acanthoscelides</taxon>
    </lineage>
</organism>
<name>A0A9P0KE30_ACAOB</name>
<proteinExistence type="predicted"/>
<sequence>MIKDMLKQNSGCQLRSRIWCPRWVANPTHKIGNVCEINFCCCHTFFYGMFQGYRDMFGRQCTDFKHSDVIKI</sequence>
<accession>A0A9P0KE30</accession>